<evidence type="ECO:0000313" key="2">
    <source>
        <dbReference type="Proteomes" id="UP000269396"/>
    </source>
</evidence>
<keyword evidence="2" id="KW-1185">Reference proteome</keyword>
<dbReference type="EMBL" id="UZAL01002336">
    <property type="protein sequence ID" value="VDO82462.1"/>
    <property type="molecule type" value="Genomic_DNA"/>
</dbReference>
<gene>
    <name evidence="1" type="ORF">SMTD_LOCUS1893</name>
</gene>
<evidence type="ECO:0000313" key="1">
    <source>
        <dbReference type="EMBL" id="VDO82462.1"/>
    </source>
</evidence>
<sequence>SVDFSDSLNALVCSTDRGRIEVIAESVEKRKCDPSRPRYIPEVRLLKKIPIFFYFKFTCGDTCEYISTYILIYK</sequence>
<dbReference type="AlphaFoldDB" id="A0A183NIF8"/>
<reference evidence="1 2" key="1">
    <citation type="submission" date="2018-11" db="EMBL/GenBank/DDBJ databases">
        <authorList>
            <consortium name="Pathogen Informatics"/>
        </authorList>
    </citation>
    <scope>NUCLEOTIDE SEQUENCE [LARGE SCALE GENOMIC DNA]</scope>
    <source>
        <strain>Denwood</strain>
        <strain evidence="2">Zambia</strain>
    </source>
</reference>
<proteinExistence type="predicted"/>
<dbReference type="Proteomes" id="UP000269396">
    <property type="component" value="Unassembled WGS sequence"/>
</dbReference>
<feature type="non-terminal residue" evidence="1">
    <location>
        <position position="1"/>
    </location>
</feature>
<accession>A0A183NIF8</accession>
<protein>
    <submittedName>
        <fullName evidence="1">Uncharacterized protein</fullName>
    </submittedName>
</protein>
<name>A0A183NIF8_9TREM</name>
<organism evidence="1 2">
    <name type="scientific">Schistosoma mattheei</name>
    <dbReference type="NCBI Taxonomy" id="31246"/>
    <lineage>
        <taxon>Eukaryota</taxon>
        <taxon>Metazoa</taxon>
        <taxon>Spiralia</taxon>
        <taxon>Lophotrochozoa</taxon>
        <taxon>Platyhelminthes</taxon>
        <taxon>Trematoda</taxon>
        <taxon>Digenea</taxon>
        <taxon>Strigeidida</taxon>
        <taxon>Schistosomatoidea</taxon>
        <taxon>Schistosomatidae</taxon>
        <taxon>Schistosoma</taxon>
    </lineage>
</organism>